<dbReference type="SUPFAM" id="SSF46785">
    <property type="entry name" value="Winged helix' DNA-binding domain"/>
    <property type="match status" value="1"/>
</dbReference>
<organism evidence="1 2">
    <name type="scientific">Parasutterella muris</name>
    <dbReference type="NCBI Taxonomy" id="2565572"/>
    <lineage>
        <taxon>Bacteria</taxon>
        <taxon>Pseudomonadati</taxon>
        <taxon>Pseudomonadota</taxon>
        <taxon>Betaproteobacteria</taxon>
        <taxon>Burkholderiales</taxon>
        <taxon>Sutterellaceae</taxon>
        <taxon>Parasutterella</taxon>
    </lineage>
</organism>
<comment type="caution">
    <text evidence="1">The sequence shown here is derived from an EMBL/GenBank/DDBJ whole genome shotgun (WGS) entry which is preliminary data.</text>
</comment>
<dbReference type="EMBL" id="WSRP01000032">
    <property type="protein sequence ID" value="MVX57475.1"/>
    <property type="molecule type" value="Genomic_DNA"/>
</dbReference>
<accession>A0A6L6YI91</accession>
<dbReference type="InterPro" id="IPR036390">
    <property type="entry name" value="WH_DNA-bd_sf"/>
</dbReference>
<dbReference type="Proteomes" id="UP000472580">
    <property type="component" value="Unassembled WGS sequence"/>
</dbReference>
<evidence type="ECO:0000313" key="2">
    <source>
        <dbReference type="Proteomes" id="UP000472580"/>
    </source>
</evidence>
<evidence type="ECO:0000313" key="1">
    <source>
        <dbReference type="EMBL" id="MVX57475.1"/>
    </source>
</evidence>
<sequence length="75" mass="8536">MKQKDNLLAWRALAVTVETGNITQTALLLDLDSAKVSRLIAGLEKRLVLSFLLKTADPLSRRIDAGRFSRWCFRY</sequence>
<dbReference type="AlphaFoldDB" id="A0A6L6YI91"/>
<name>A0A6L6YI91_9BURK</name>
<gene>
    <name evidence="1" type="ORF">E5987_09740</name>
</gene>
<keyword evidence="2" id="KW-1185">Reference proteome</keyword>
<dbReference type="OrthoDB" id="9080899at2"/>
<dbReference type="RefSeq" id="WP_160335898.1">
    <property type="nucleotide sequence ID" value="NZ_WSRP01000032.1"/>
</dbReference>
<proteinExistence type="predicted"/>
<protein>
    <submittedName>
        <fullName evidence="1">Uncharacterized protein</fullName>
    </submittedName>
</protein>
<reference evidence="1 2" key="1">
    <citation type="submission" date="2019-12" db="EMBL/GenBank/DDBJ databases">
        <title>Microbes associate with the intestines of laboratory mice.</title>
        <authorList>
            <person name="Navarre W."/>
            <person name="Wong E."/>
        </authorList>
    </citation>
    <scope>NUCLEOTIDE SEQUENCE [LARGE SCALE GENOMIC DNA]</scope>
    <source>
        <strain evidence="1 2">NM82_D38</strain>
    </source>
</reference>